<keyword evidence="2" id="KW-0732">Signal</keyword>
<evidence type="ECO:0000313" key="4">
    <source>
        <dbReference type="Proteomes" id="UP000580474"/>
    </source>
</evidence>
<dbReference type="Proteomes" id="UP000580474">
    <property type="component" value="Unassembled WGS sequence"/>
</dbReference>
<accession>A0A840NL00</accession>
<protein>
    <recommendedName>
        <fullName evidence="5">Copper(I)-binding protein</fullName>
    </recommendedName>
</protein>
<evidence type="ECO:0008006" key="5">
    <source>
        <dbReference type="Google" id="ProtNLM"/>
    </source>
</evidence>
<dbReference type="InterPro" id="IPR036182">
    <property type="entry name" value="PCuAC_sf"/>
</dbReference>
<comment type="caution">
    <text evidence="3">The sequence shown here is derived from an EMBL/GenBank/DDBJ whole genome shotgun (WGS) entry which is preliminary data.</text>
</comment>
<evidence type="ECO:0000256" key="2">
    <source>
        <dbReference type="SAM" id="SignalP"/>
    </source>
</evidence>
<dbReference type="InterPro" id="IPR007410">
    <property type="entry name" value="LpqE-like"/>
</dbReference>
<dbReference type="EMBL" id="JACHIV010000001">
    <property type="protein sequence ID" value="MBB5072254.1"/>
    <property type="molecule type" value="Genomic_DNA"/>
</dbReference>
<evidence type="ECO:0000256" key="1">
    <source>
        <dbReference type="SAM" id="MobiDB-lite"/>
    </source>
</evidence>
<dbReference type="Pfam" id="PF04314">
    <property type="entry name" value="PCuAC"/>
    <property type="match status" value="1"/>
</dbReference>
<name>A0A840NL00_9PSEU</name>
<evidence type="ECO:0000313" key="3">
    <source>
        <dbReference type="EMBL" id="MBB5072254.1"/>
    </source>
</evidence>
<proteinExistence type="predicted"/>
<dbReference type="PROSITE" id="PS51257">
    <property type="entry name" value="PROKAR_LIPOPROTEIN"/>
    <property type="match status" value="1"/>
</dbReference>
<feature type="chain" id="PRO_5032445079" description="Copper(I)-binding protein" evidence="2">
    <location>
        <begin position="28"/>
        <end position="187"/>
    </location>
</feature>
<dbReference type="AlphaFoldDB" id="A0A840NL00"/>
<keyword evidence="4" id="KW-1185">Reference proteome</keyword>
<feature type="signal peptide" evidence="2">
    <location>
        <begin position="1"/>
        <end position="27"/>
    </location>
</feature>
<organism evidence="3 4">
    <name type="scientific">Saccharopolyspora gloriosae</name>
    <dbReference type="NCBI Taxonomy" id="455344"/>
    <lineage>
        <taxon>Bacteria</taxon>
        <taxon>Bacillati</taxon>
        <taxon>Actinomycetota</taxon>
        <taxon>Actinomycetes</taxon>
        <taxon>Pseudonocardiales</taxon>
        <taxon>Pseudonocardiaceae</taxon>
        <taxon>Saccharopolyspora</taxon>
    </lineage>
</organism>
<reference evidence="3 4" key="1">
    <citation type="submission" date="2020-08" db="EMBL/GenBank/DDBJ databases">
        <title>Sequencing the genomes of 1000 actinobacteria strains.</title>
        <authorList>
            <person name="Klenk H.-P."/>
        </authorList>
    </citation>
    <scope>NUCLEOTIDE SEQUENCE [LARGE SCALE GENOMIC DNA]</scope>
    <source>
        <strain evidence="3 4">DSM 45582</strain>
    </source>
</reference>
<dbReference type="RefSeq" id="WP_343071603.1">
    <property type="nucleotide sequence ID" value="NZ_JACHIV010000001.1"/>
</dbReference>
<gene>
    <name evidence="3" type="ORF">BJ969_005342</name>
</gene>
<dbReference type="SUPFAM" id="SSF110087">
    <property type="entry name" value="DR1885-like metal-binding protein"/>
    <property type="match status" value="1"/>
</dbReference>
<sequence length="187" mass="19110">MSRPQHHTFRVRLTSAALGLGAVVALAGCSAGQVTETDTQVAAVPGGSGDANGIGVRNATLSFPESGARYAAGSSAPLAGVLINDTGELDRLVQVNSTFAGSVEVGKERTLPSRTALHAYGADNAHASGTQQREVSITLKGLTQDITPGVTIPVTFVFEKAGPLTVQVPIGEDSTPRPDTGGEESHH</sequence>
<feature type="region of interest" description="Disordered" evidence="1">
    <location>
        <begin position="168"/>
        <end position="187"/>
    </location>
</feature>
<dbReference type="Gene3D" id="2.60.40.1890">
    <property type="entry name" value="PCu(A)C copper chaperone"/>
    <property type="match status" value="1"/>
</dbReference>